<comment type="caution">
    <text evidence="3">The sequence shown here is derived from an EMBL/GenBank/DDBJ whole genome shotgun (WGS) entry which is preliminary data.</text>
</comment>
<evidence type="ECO:0000313" key="4">
    <source>
        <dbReference type="EMBL" id="KAF4142012.1"/>
    </source>
</evidence>
<reference evidence="3" key="1">
    <citation type="submission" date="2020-03" db="EMBL/GenBank/DDBJ databases">
        <title>Hybrid Assembly of Korean Phytophthora infestans isolates.</title>
        <authorList>
            <person name="Prokchorchik M."/>
            <person name="Lee Y."/>
            <person name="Seo J."/>
            <person name="Cho J.-H."/>
            <person name="Park Y.-E."/>
            <person name="Jang D.-C."/>
            <person name="Im J.-S."/>
            <person name="Choi J.-G."/>
            <person name="Park H.-J."/>
            <person name="Lee G.-B."/>
            <person name="Lee Y.-G."/>
            <person name="Hong S.-Y."/>
            <person name="Cho K."/>
            <person name="Sohn K.H."/>
        </authorList>
    </citation>
    <scope>NUCLEOTIDE SEQUENCE</scope>
    <source>
        <strain evidence="3">KR_2_A2</strain>
    </source>
</reference>
<evidence type="ECO:0000313" key="2">
    <source>
        <dbReference type="EMBL" id="KAF4134953.1"/>
    </source>
</evidence>
<feature type="chain" id="PRO_5036274397" description="RxLR effector protein" evidence="1">
    <location>
        <begin position="19"/>
        <end position="68"/>
    </location>
</feature>
<evidence type="ECO:0000313" key="3">
    <source>
        <dbReference type="EMBL" id="KAF4140052.1"/>
    </source>
</evidence>
<dbReference type="EMBL" id="JAACNO010002232">
    <property type="protein sequence ID" value="KAF4134953.1"/>
    <property type="molecule type" value="Genomic_DNA"/>
</dbReference>
<organism evidence="3 5">
    <name type="scientific">Phytophthora infestans</name>
    <name type="common">Potato late blight agent</name>
    <name type="synonym">Botrytis infestans</name>
    <dbReference type="NCBI Taxonomy" id="4787"/>
    <lineage>
        <taxon>Eukaryota</taxon>
        <taxon>Sar</taxon>
        <taxon>Stramenopiles</taxon>
        <taxon>Oomycota</taxon>
        <taxon>Peronosporomycetes</taxon>
        <taxon>Peronosporales</taxon>
        <taxon>Peronosporaceae</taxon>
        <taxon>Phytophthora</taxon>
    </lineage>
</organism>
<evidence type="ECO:0008006" key="6">
    <source>
        <dbReference type="Google" id="ProtNLM"/>
    </source>
</evidence>
<proteinExistence type="predicted"/>
<feature type="signal peptide" evidence="1">
    <location>
        <begin position="1"/>
        <end position="18"/>
    </location>
</feature>
<dbReference type="EMBL" id="JAACNO010001226">
    <property type="protein sequence ID" value="KAF4142012.1"/>
    <property type="molecule type" value="Genomic_DNA"/>
</dbReference>
<protein>
    <recommendedName>
        <fullName evidence="6">RxLR effector protein</fullName>
    </recommendedName>
</protein>
<dbReference type="EMBL" id="JAACNO010001519">
    <property type="protein sequence ID" value="KAF4140052.1"/>
    <property type="molecule type" value="Genomic_DNA"/>
</dbReference>
<dbReference type="AlphaFoldDB" id="A0A8S9UKP7"/>
<sequence>MRAFFILILAIATVLSAASSSENAIKSSGGAKMETSAGRLLRAELTTDEAYRPFWPLSISSKRRRKVF</sequence>
<keyword evidence="1" id="KW-0732">Signal</keyword>
<accession>A0A8S9UKP7</accession>
<gene>
    <name evidence="4" type="ORF">GN958_ATG08794</name>
    <name evidence="3" type="ORF">GN958_ATG10802</name>
    <name evidence="2" type="ORF">GN958_ATG15851</name>
</gene>
<name>A0A8S9UKP7_PHYIN</name>
<dbReference type="Proteomes" id="UP000704712">
    <property type="component" value="Unassembled WGS sequence"/>
</dbReference>
<evidence type="ECO:0000313" key="5">
    <source>
        <dbReference type="Proteomes" id="UP000704712"/>
    </source>
</evidence>
<evidence type="ECO:0000256" key="1">
    <source>
        <dbReference type="SAM" id="SignalP"/>
    </source>
</evidence>